<dbReference type="NCBIfam" id="TIGR01167">
    <property type="entry name" value="LPXTG_anchor"/>
    <property type="match status" value="1"/>
</dbReference>
<accession>A0ABU1T101</accession>
<dbReference type="Gene3D" id="3.10.20.890">
    <property type="match status" value="1"/>
</dbReference>
<dbReference type="InterPro" id="IPR044024">
    <property type="entry name" value="aRib"/>
</dbReference>
<keyword evidence="6" id="KW-1133">Transmembrane helix</keyword>
<keyword evidence="1" id="KW-0134">Cell wall</keyword>
<protein>
    <submittedName>
        <fullName evidence="8">LPXTG-motif cell wall-anchored protein</fullName>
    </submittedName>
</protein>
<comment type="caution">
    <text evidence="8">The sequence shown here is derived from an EMBL/GenBank/DDBJ whole genome shotgun (WGS) entry which is preliminary data.</text>
</comment>
<dbReference type="RefSeq" id="WP_309955235.1">
    <property type="nucleotide sequence ID" value="NZ_JAVDUJ010000001.1"/>
</dbReference>
<keyword evidence="6" id="KW-0812">Transmembrane</keyword>
<evidence type="ECO:0000259" key="7">
    <source>
        <dbReference type="PROSITE" id="PS50847"/>
    </source>
</evidence>
<evidence type="ECO:0000256" key="2">
    <source>
        <dbReference type="ARBA" id="ARBA00022525"/>
    </source>
</evidence>
<proteinExistence type="predicted"/>
<evidence type="ECO:0000313" key="9">
    <source>
        <dbReference type="Proteomes" id="UP001266099"/>
    </source>
</evidence>
<name>A0ABU1T101_9ACTO</name>
<feature type="transmembrane region" description="Helical" evidence="6">
    <location>
        <begin position="769"/>
        <end position="787"/>
    </location>
</feature>
<keyword evidence="2" id="KW-0964">Secreted</keyword>
<keyword evidence="6" id="KW-0472">Membrane</keyword>
<keyword evidence="3" id="KW-0732">Signal</keyword>
<evidence type="ECO:0000256" key="6">
    <source>
        <dbReference type="SAM" id="Phobius"/>
    </source>
</evidence>
<feature type="domain" description="Gram-positive cocci surface proteins LPxTG" evidence="7">
    <location>
        <begin position="759"/>
        <end position="794"/>
    </location>
</feature>
<keyword evidence="4" id="KW-0572">Peptidoglycan-anchor</keyword>
<organism evidence="8 9">
    <name type="scientific">Arcanobacterium hippocoleae</name>
    <dbReference type="NCBI Taxonomy" id="149017"/>
    <lineage>
        <taxon>Bacteria</taxon>
        <taxon>Bacillati</taxon>
        <taxon>Actinomycetota</taxon>
        <taxon>Actinomycetes</taxon>
        <taxon>Actinomycetales</taxon>
        <taxon>Actinomycetaceae</taxon>
        <taxon>Arcanobacterium</taxon>
    </lineage>
</organism>
<evidence type="ECO:0000313" key="8">
    <source>
        <dbReference type="EMBL" id="MDR6938981.1"/>
    </source>
</evidence>
<dbReference type="EMBL" id="JAVDUJ010000001">
    <property type="protein sequence ID" value="MDR6938981.1"/>
    <property type="molecule type" value="Genomic_DNA"/>
</dbReference>
<keyword evidence="9" id="KW-1185">Reference proteome</keyword>
<evidence type="ECO:0000256" key="5">
    <source>
        <dbReference type="SAM" id="MobiDB-lite"/>
    </source>
</evidence>
<gene>
    <name evidence="8" type="ORF">J2S36_000524</name>
</gene>
<evidence type="ECO:0000256" key="1">
    <source>
        <dbReference type="ARBA" id="ARBA00022512"/>
    </source>
</evidence>
<dbReference type="Pfam" id="PF18938">
    <property type="entry name" value="aRib"/>
    <property type="match status" value="1"/>
</dbReference>
<evidence type="ECO:0000256" key="3">
    <source>
        <dbReference type="ARBA" id="ARBA00022729"/>
    </source>
</evidence>
<dbReference type="PROSITE" id="PS50847">
    <property type="entry name" value="GRAM_POS_ANCHORING"/>
    <property type="match status" value="1"/>
</dbReference>
<evidence type="ECO:0000256" key="4">
    <source>
        <dbReference type="ARBA" id="ARBA00023088"/>
    </source>
</evidence>
<feature type="region of interest" description="Disordered" evidence="5">
    <location>
        <begin position="72"/>
        <end position="107"/>
    </location>
</feature>
<sequence>MFGKSNEDTYRARHKVEVSPKCTKLGVKSAMFGSLFALGIPAGSAKAVENPANVLTAESVNAVAASLENGFTVSPANQPRKRGRRAAAPAKLPDPDGGFPPSRKEQIKNENTRFVDVDLYELEWDENITLNGVPVGKVSGRETDPGFMKLSDGKYVYYYDFNTASTLDMGEILKRIKAVPKDKEKSKKLPTYYGRDYFRAKIVVKDFPYKGEGLLWSGAEEIQNHNGEPIDVVYYSKSGYTNYKENLVGTNYERFNSIEKKIVGDKVFNEVSGAKYEGEIVIRHHTMIYQFKDIAKNYSITIQGVDLRAPVVDLANTGKTLGLSSGVHIATADSLDTQFNNSKIDVSDNVTPKNKLQSQAKFSFVDPQNPHKELTLQEVQDAAKKGGFPKHYDVKVAVTDDAGFTAKANDNSAVKLAGTLIVAPAIKLPKETEKVVVLDSASLTPGDKARIIDAVKKANPQNTLLTFPSTKITVDPNNITITYPDGGNSVKVPVKKFIGEIRQTETSSGDAKFMDAVGVETGGRAELVLSGATDVDAVGVETGGRAELVLSGATDVDAVGVETGGRAELVLSGATDVDAVGVETGGRAELVLSGATDVDAVGVETGGRAELVLSGATDVDAVGVETGGRAELVLSGATDVDAVGVETGGRAELVLSGATDVDAVGVETGGRAELVLSGATDVDAVGVETGGRAELVLSGATDVDAVGVETGGRAELVLSGATDVDAVGVETGGRAELVDKPDALVLADESGSSVVAEKLPQTGADQRDGLFGAAALGLAGLFSVFGARKRREEQ</sequence>
<dbReference type="InterPro" id="IPR019931">
    <property type="entry name" value="LPXTG_anchor"/>
</dbReference>
<dbReference type="Proteomes" id="UP001266099">
    <property type="component" value="Unassembled WGS sequence"/>
</dbReference>
<reference evidence="8 9" key="1">
    <citation type="submission" date="2023-07" db="EMBL/GenBank/DDBJ databases">
        <title>Sequencing the genomes of 1000 actinobacteria strains.</title>
        <authorList>
            <person name="Klenk H.-P."/>
        </authorList>
    </citation>
    <scope>NUCLEOTIDE SEQUENCE [LARGE SCALE GENOMIC DNA]</scope>
    <source>
        <strain evidence="8 9">DSM 15539</strain>
    </source>
</reference>